<dbReference type="PANTHER" id="PTHR46013:SF4">
    <property type="entry name" value="B-CELL RECEPTOR CD22-RELATED"/>
    <property type="match status" value="1"/>
</dbReference>
<name>A0A3B4EDB3_PYGNA</name>
<proteinExistence type="predicted"/>
<dbReference type="SMART" id="SM00409">
    <property type="entry name" value="IG"/>
    <property type="match status" value="1"/>
</dbReference>
<dbReference type="PANTHER" id="PTHR46013">
    <property type="entry name" value="VASCULAR CELL ADHESION MOLECULE 1"/>
    <property type="match status" value="1"/>
</dbReference>
<dbReference type="InterPro" id="IPR036179">
    <property type="entry name" value="Ig-like_dom_sf"/>
</dbReference>
<organism evidence="2 3">
    <name type="scientific">Pygocentrus nattereri</name>
    <name type="common">Red-bellied piranha</name>
    <dbReference type="NCBI Taxonomy" id="42514"/>
    <lineage>
        <taxon>Eukaryota</taxon>
        <taxon>Metazoa</taxon>
        <taxon>Chordata</taxon>
        <taxon>Craniata</taxon>
        <taxon>Vertebrata</taxon>
        <taxon>Euteleostomi</taxon>
        <taxon>Actinopterygii</taxon>
        <taxon>Neopterygii</taxon>
        <taxon>Teleostei</taxon>
        <taxon>Ostariophysi</taxon>
        <taxon>Characiformes</taxon>
        <taxon>Characoidei</taxon>
        <taxon>Pygocentrus</taxon>
    </lineage>
</organism>
<dbReference type="InterPro" id="IPR003599">
    <property type="entry name" value="Ig_sub"/>
</dbReference>
<dbReference type="InterPro" id="IPR003598">
    <property type="entry name" value="Ig_sub2"/>
</dbReference>
<evidence type="ECO:0000313" key="3">
    <source>
        <dbReference type="Proteomes" id="UP001501920"/>
    </source>
</evidence>
<dbReference type="GO" id="GO:0016020">
    <property type="term" value="C:membrane"/>
    <property type="evidence" value="ECO:0007669"/>
    <property type="project" value="InterPro"/>
</dbReference>
<evidence type="ECO:0000259" key="1">
    <source>
        <dbReference type="PROSITE" id="PS50835"/>
    </source>
</evidence>
<dbReference type="Gene3D" id="2.60.40.10">
    <property type="entry name" value="Immunoglobulins"/>
    <property type="match status" value="1"/>
</dbReference>
<accession>A0A3B4EDB3</accession>
<dbReference type="InterPro" id="IPR003989">
    <property type="entry name" value="VCAM-1"/>
</dbReference>
<dbReference type="Proteomes" id="UP001501920">
    <property type="component" value="Chromosome 12"/>
</dbReference>
<dbReference type="InterPro" id="IPR007110">
    <property type="entry name" value="Ig-like_dom"/>
</dbReference>
<reference evidence="2" key="3">
    <citation type="submission" date="2025-09" db="UniProtKB">
        <authorList>
            <consortium name="Ensembl"/>
        </authorList>
    </citation>
    <scope>IDENTIFICATION</scope>
</reference>
<reference evidence="2 3" key="1">
    <citation type="submission" date="2020-10" db="EMBL/GenBank/DDBJ databases">
        <title>Pygocentrus nattereri (red-bellied piranha) genome, fPygNat1, primary haplotype.</title>
        <authorList>
            <person name="Myers G."/>
            <person name="Meyer A."/>
            <person name="Karagic N."/>
            <person name="Pippel M."/>
            <person name="Winkler S."/>
            <person name="Tracey A."/>
            <person name="Wood J."/>
            <person name="Formenti G."/>
            <person name="Howe K."/>
            <person name="Fedrigo O."/>
            <person name="Jarvis E.D."/>
        </authorList>
    </citation>
    <scope>NUCLEOTIDE SEQUENCE [LARGE SCALE GENOMIC DNA]</scope>
</reference>
<dbReference type="Pfam" id="PF13895">
    <property type="entry name" value="Ig_2"/>
    <property type="match status" value="1"/>
</dbReference>
<keyword evidence="3" id="KW-1185">Reference proteome</keyword>
<evidence type="ECO:0000313" key="2">
    <source>
        <dbReference type="Ensembl" id="ENSPNAP00000033284.2"/>
    </source>
</evidence>
<dbReference type="SUPFAM" id="SSF48726">
    <property type="entry name" value="Immunoglobulin"/>
    <property type="match status" value="1"/>
</dbReference>
<reference evidence="2" key="2">
    <citation type="submission" date="2025-08" db="UniProtKB">
        <authorList>
            <consortium name="Ensembl"/>
        </authorList>
    </citation>
    <scope>IDENTIFICATION</scope>
</reference>
<dbReference type="InterPro" id="IPR013783">
    <property type="entry name" value="Ig-like_fold"/>
</dbReference>
<dbReference type="SMART" id="SM00408">
    <property type="entry name" value="IGc2"/>
    <property type="match status" value="1"/>
</dbReference>
<dbReference type="GeneTree" id="ENSGT00940000174784"/>
<protein>
    <recommendedName>
        <fullName evidence="1">Ig-like domain-containing protein</fullName>
    </recommendedName>
</protein>
<dbReference type="PROSITE" id="PS50835">
    <property type="entry name" value="IG_LIKE"/>
    <property type="match status" value="1"/>
</dbReference>
<sequence>VRIRHGPEFLKIIYFLFLSVLDPPKNVSVSISPSGEIVEGSSVTLTCSSDGNPPEKNYTWFKEGGTSPVGSGQNYSFSLNPRSDGLYYCEAQNEYGSLRSASVPVVLNVLVVLNGERLDFYFICTNY</sequence>
<dbReference type="PRINTS" id="PR01474">
    <property type="entry name" value="VCAM1"/>
</dbReference>
<dbReference type="GO" id="GO:0098609">
    <property type="term" value="P:cell-cell adhesion"/>
    <property type="evidence" value="ECO:0007669"/>
    <property type="project" value="InterPro"/>
</dbReference>
<dbReference type="Ensembl" id="ENSPNAT00000024015.2">
    <property type="protein sequence ID" value="ENSPNAP00000033284.2"/>
    <property type="gene ID" value="ENSPNAG00000021812.2"/>
</dbReference>
<dbReference type="AlphaFoldDB" id="A0A3B4EDB3"/>
<feature type="domain" description="Ig-like" evidence="1">
    <location>
        <begin position="24"/>
        <end position="104"/>
    </location>
</feature>